<dbReference type="InterPro" id="IPR004381">
    <property type="entry name" value="Glycerate_kinase"/>
</dbReference>
<evidence type="ECO:0000313" key="2">
    <source>
        <dbReference type="Proteomes" id="UP000254664"/>
    </source>
</evidence>
<dbReference type="InterPro" id="IPR036129">
    <property type="entry name" value="Glycerate_kinase_sf"/>
</dbReference>
<reference evidence="1 2" key="1">
    <citation type="submission" date="2018-06" db="EMBL/GenBank/DDBJ databases">
        <authorList>
            <consortium name="Pathogen Informatics"/>
            <person name="Doyle S."/>
        </authorList>
    </citation>
    <scope>NUCLEOTIDE SEQUENCE [LARGE SCALE GENOMIC DNA]</scope>
    <source>
        <strain evidence="1 2">NCTC9836</strain>
    </source>
</reference>
<keyword evidence="1" id="KW-0808">Transferase</keyword>
<dbReference type="OrthoDB" id="9774290at2"/>
<dbReference type="EMBL" id="UFWZ01000005">
    <property type="protein sequence ID" value="SUY72785.1"/>
    <property type="molecule type" value="Genomic_DNA"/>
</dbReference>
<dbReference type="Proteomes" id="UP000254664">
    <property type="component" value="Unassembled WGS sequence"/>
</dbReference>
<dbReference type="AlphaFoldDB" id="A0A381K7L2"/>
<dbReference type="SUPFAM" id="SSF110738">
    <property type="entry name" value="Glycerate kinase I"/>
    <property type="match status" value="1"/>
</dbReference>
<keyword evidence="1" id="KW-0418">Kinase</keyword>
<dbReference type="GO" id="GO:0008887">
    <property type="term" value="F:glycerate kinase activity"/>
    <property type="evidence" value="ECO:0007669"/>
    <property type="project" value="InterPro"/>
</dbReference>
<keyword evidence="2" id="KW-1185">Reference proteome</keyword>
<accession>A0A381K7L2</accession>
<evidence type="ECO:0000313" key="1">
    <source>
        <dbReference type="EMBL" id="SUY72785.1"/>
    </source>
</evidence>
<dbReference type="Pfam" id="PF02595">
    <property type="entry name" value="Gly_kinase"/>
    <property type="match status" value="1"/>
</dbReference>
<protein>
    <submittedName>
        <fullName evidence="1">Glycerate kinase I</fullName>
    </submittedName>
</protein>
<dbReference type="Gene3D" id="3.90.1510.10">
    <property type="entry name" value="Glycerate kinase, domain 2"/>
    <property type="match status" value="1"/>
</dbReference>
<dbReference type="InterPro" id="IPR018193">
    <property type="entry name" value="Glyc_kinase_flavodox-like_fold"/>
</dbReference>
<dbReference type="GO" id="GO:0031388">
    <property type="term" value="P:organic acid phosphorylation"/>
    <property type="evidence" value="ECO:0007669"/>
    <property type="project" value="InterPro"/>
</dbReference>
<organism evidence="1 2">
    <name type="scientific">Clostridium putrefaciens</name>
    <dbReference type="NCBI Taxonomy" id="99675"/>
    <lineage>
        <taxon>Bacteria</taxon>
        <taxon>Bacillati</taxon>
        <taxon>Bacillota</taxon>
        <taxon>Clostridia</taxon>
        <taxon>Eubacteriales</taxon>
        <taxon>Clostridiaceae</taxon>
        <taxon>Clostridium</taxon>
    </lineage>
</organism>
<gene>
    <name evidence="1" type="ORF">NCTC9836_02983</name>
</gene>
<proteinExistence type="predicted"/>
<name>A0A381K7L2_9CLOT</name>
<sequence length="60" mass="6592">MVEHFDNSLTHYANIIKSLLNKDIGQVAGSGAEVGLARALWHLFSARLVKGRGLVINIYL</sequence>